<dbReference type="PANTHER" id="PTHR24148:SF73">
    <property type="entry name" value="HET DOMAIN PROTEIN (AFU_ORTHOLOGUE AFUA_8G01020)"/>
    <property type="match status" value="1"/>
</dbReference>
<dbReference type="Pfam" id="PF26639">
    <property type="entry name" value="Het-6_barrel"/>
    <property type="match status" value="1"/>
</dbReference>
<feature type="region of interest" description="Disordered" evidence="1">
    <location>
        <begin position="25"/>
        <end position="48"/>
    </location>
</feature>
<dbReference type="InterPro" id="IPR010730">
    <property type="entry name" value="HET"/>
</dbReference>
<evidence type="ECO:0000313" key="4">
    <source>
        <dbReference type="Proteomes" id="UP001322277"/>
    </source>
</evidence>
<name>A0AAX4I402_9PEZI</name>
<protein>
    <submittedName>
        <fullName evidence="3">Heterokaryon incompatibility</fullName>
    </submittedName>
</protein>
<proteinExistence type="predicted"/>
<dbReference type="Proteomes" id="UP001322277">
    <property type="component" value="Chromosome 2"/>
</dbReference>
<dbReference type="RefSeq" id="XP_062775350.1">
    <property type="nucleotide sequence ID" value="XM_062919299.1"/>
</dbReference>
<gene>
    <name evidence="3" type="ORF">CDEST_03140</name>
</gene>
<organism evidence="3 4">
    <name type="scientific">Colletotrichum destructivum</name>
    <dbReference type="NCBI Taxonomy" id="34406"/>
    <lineage>
        <taxon>Eukaryota</taxon>
        <taxon>Fungi</taxon>
        <taxon>Dikarya</taxon>
        <taxon>Ascomycota</taxon>
        <taxon>Pezizomycotina</taxon>
        <taxon>Sordariomycetes</taxon>
        <taxon>Hypocreomycetidae</taxon>
        <taxon>Glomerellales</taxon>
        <taxon>Glomerellaceae</taxon>
        <taxon>Colletotrichum</taxon>
        <taxon>Colletotrichum destructivum species complex</taxon>
    </lineage>
</organism>
<dbReference type="KEGG" id="cdet:87939643"/>
<keyword evidence="4" id="KW-1185">Reference proteome</keyword>
<evidence type="ECO:0000313" key="3">
    <source>
        <dbReference type="EMBL" id="WQF78126.1"/>
    </source>
</evidence>
<dbReference type="EMBL" id="CP137306">
    <property type="protein sequence ID" value="WQF78126.1"/>
    <property type="molecule type" value="Genomic_DNA"/>
</dbReference>
<accession>A0AAX4I402</accession>
<reference evidence="4" key="1">
    <citation type="journal article" date="2023" name="bioRxiv">
        <title>Complete genome of the Medicago anthracnose fungus, Colletotrichum destructivum, reveals a mini-chromosome-like region within a core chromosome.</title>
        <authorList>
            <person name="Lapalu N."/>
            <person name="Simon A."/>
            <person name="Lu A."/>
            <person name="Plaumann P.-L."/>
            <person name="Amselem J."/>
            <person name="Pigne S."/>
            <person name="Auger A."/>
            <person name="Koch C."/>
            <person name="Dallery J.-F."/>
            <person name="O'Connell R.J."/>
        </authorList>
    </citation>
    <scope>NUCLEOTIDE SEQUENCE [LARGE SCALE GENOMIC DNA]</scope>
    <source>
        <strain evidence="4">CBS 520.97</strain>
    </source>
</reference>
<dbReference type="InterPro" id="IPR052895">
    <property type="entry name" value="HetReg/Transcr_Mod"/>
</dbReference>
<feature type="domain" description="Heterokaryon incompatibility" evidence="2">
    <location>
        <begin position="119"/>
        <end position="268"/>
    </location>
</feature>
<evidence type="ECO:0000259" key="2">
    <source>
        <dbReference type="Pfam" id="PF06985"/>
    </source>
</evidence>
<dbReference type="GeneID" id="87939643"/>
<evidence type="ECO:0000256" key="1">
    <source>
        <dbReference type="SAM" id="MobiDB-lite"/>
    </source>
</evidence>
<dbReference type="AlphaFoldDB" id="A0AAX4I402"/>
<dbReference type="Pfam" id="PF06985">
    <property type="entry name" value="HET"/>
    <property type="match status" value="1"/>
</dbReference>
<dbReference type="PANTHER" id="PTHR24148">
    <property type="entry name" value="ANKYRIN REPEAT DOMAIN-CONTAINING PROTEIN 39 HOMOLOG-RELATED"/>
    <property type="match status" value="1"/>
</dbReference>
<sequence length="670" mass="74382">MARSMRRQVLAQGYGVVSTYAKWGSPNEDGAPAFPPPATPSAAKPRGSDHVVDVMDGNQASMAELQTAVQNLGYDGDCARPRLQDPKRQIRLFALQPGDPGSTIRGAFSIANLDDGPSYHCVSYVWGDALNTADIVVGGEAFTVTTSLFSALCRIRSSRDTINLWADALCINQEDNEEKRLQVNMMFEIYSRCTSCFIWMGEIDTDREGLTVDTARVAFDFISLLLTAGTKDPWPETLAAPESRLSVGRTLRALMECPWWSRVWTLQECVAPGVATVLWGPLSIPWASVLKAGRRILRGVSEGWEDYLNAINWEANFSAVAVPLLSLDAETKARDAECRIPALDLFWRYTQRQATDPRDRVYALLPWVGHALESVASSDYEVSYEELYSRVTADLIRFDQSLLPLMGRPPGEVPLEGPSWVLDWVRMEKGIAETADGLNFWVSNLFHDEFDACRGLPAMETSNLVSKDGRRLHLRGFCVDTVAMAAVPPTETSRDEDELGGYTAEPLVARWRRYMAADVLDLLAQQEGSDRNTAMDKLLQLNQEVEEALNGMMISEEKEDPGIEGLMLRDSWRENWLACGKRDVFITSSVGFGLGPCSMRPGDEVWVLCEGRMPFLLRPVREEGDGGGELLTLPGRSGFYRLVGECYMHGVMEGQAVEGETARLRTITIC</sequence>